<dbReference type="Proteomes" id="UP000315017">
    <property type="component" value="Chromosome"/>
</dbReference>
<sequence>MIKFLCPNGHQLSAPDNLAGKGGKCPKCSSAFMVPTLEELAEAGATPPDSSGAGDKPDSSPSNNGGKSGIASGESGKSNVAAGSKIGMGSQKGSAPSSGVFVFLCPNGHKLNGPATLKGKAGQCPHCGARFVIPEDDEVPPDDEIPTGQAEDDEVPSGEAVEDDLTLGEDEDVVEATVEEVEPDPEPIPPGVHALGYIVGRLWDHRTETTELEIFLTEGEILSPDHYAEILSTGDYGVFALKDADDNFSLSVIPWSAIRRVDLRRVTKLSSGTFR</sequence>
<dbReference type="KEGG" id="aagg:ETAA8_49370"/>
<evidence type="ECO:0000313" key="3">
    <source>
        <dbReference type="Proteomes" id="UP000315017"/>
    </source>
</evidence>
<reference evidence="2 3" key="1">
    <citation type="submission" date="2019-02" db="EMBL/GenBank/DDBJ databases">
        <title>Deep-cultivation of Planctomycetes and their phenomic and genomic characterization uncovers novel biology.</title>
        <authorList>
            <person name="Wiegand S."/>
            <person name="Jogler M."/>
            <person name="Boedeker C."/>
            <person name="Pinto D."/>
            <person name="Vollmers J."/>
            <person name="Rivas-Marin E."/>
            <person name="Kohn T."/>
            <person name="Peeters S.H."/>
            <person name="Heuer A."/>
            <person name="Rast P."/>
            <person name="Oberbeckmann S."/>
            <person name="Bunk B."/>
            <person name="Jeske O."/>
            <person name="Meyerdierks A."/>
            <person name="Storesund J.E."/>
            <person name="Kallscheuer N."/>
            <person name="Luecker S."/>
            <person name="Lage O.M."/>
            <person name="Pohl T."/>
            <person name="Merkel B.J."/>
            <person name="Hornburger P."/>
            <person name="Mueller R.-W."/>
            <person name="Bruemmer F."/>
            <person name="Labrenz M."/>
            <person name="Spormann A.M."/>
            <person name="Op den Camp H."/>
            <person name="Overmann J."/>
            <person name="Amann R."/>
            <person name="Jetten M.S.M."/>
            <person name="Mascher T."/>
            <person name="Medema M.H."/>
            <person name="Devos D.P."/>
            <person name="Kaster A.-K."/>
            <person name="Ovreas L."/>
            <person name="Rohde M."/>
            <person name="Galperin M.Y."/>
            <person name="Jogler C."/>
        </authorList>
    </citation>
    <scope>NUCLEOTIDE SEQUENCE [LARGE SCALE GENOMIC DNA]</scope>
    <source>
        <strain evidence="2 3">ETA_A8</strain>
    </source>
</reference>
<accession>A0A517YHY4</accession>
<keyword evidence="3" id="KW-1185">Reference proteome</keyword>
<dbReference type="AlphaFoldDB" id="A0A517YHY4"/>
<dbReference type="EMBL" id="CP036274">
    <property type="protein sequence ID" value="QDU29822.1"/>
    <property type="molecule type" value="Genomic_DNA"/>
</dbReference>
<proteinExistence type="predicted"/>
<dbReference type="RefSeq" id="WP_145094248.1">
    <property type="nucleotide sequence ID" value="NZ_CP036274.1"/>
</dbReference>
<organism evidence="2 3">
    <name type="scientific">Anatilimnocola aggregata</name>
    <dbReference type="NCBI Taxonomy" id="2528021"/>
    <lineage>
        <taxon>Bacteria</taxon>
        <taxon>Pseudomonadati</taxon>
        <taxon>Planctomycetota</taxon>
        <taxon>Planctomycetia</taxon>
        <taxon>Pirellulales</taxon>
        <taxon>Pirellulaceae</taxon>
        <taxon>Anatilimnocola</taxon>
    </lineage>
</organism>
<feature type="compositionally biased region" description="Acidic residues" evidence="1">
    <location>
        <begin position="134"/>
        <end position="161"/>
    </location>
</feature>
<feature type="region of interest" description="Disordered" evidence="1">
    <location>
        <begin position="133"/>
        <end position="161"/>
    </location>
</feature>
<feature type="region of interest" description="Disordered" evidence="1">
    <location>
        <begin position="39"/>
        <end position="92"/>
    </location>
</feature>
<gene>
    <name evidence="2" type="ORF">ETAA8_49370</name>
</gene>
<protein>
    <submittedName>
        <fullName evidence="2">Uncharacterized protein</fullName>
    </submittedName>
</protein>
<evidence type="ECO:0000256" key="1">
    <source>
        <dbReference type="SAM" id="MobiDB-lite"/>
    </source>
</evidence>
<dbReference type="OrthoDB" id="266551at2"/>
<evidence type="ECO:0000313" key="2">
    <source>
        <dbReference type="EMBL" id="QDU29822.1"/>
    </source>
</evidence>
<name>A0A517YHY4_9BACT</name>